<dbReference type="Proteomes" id="UP001241110">
    <property type="component" value="Unassembled WGS sequence"/>
</dbReference>
<evidence type="ECO:0000313" key="1">
    <source>
        <dbReference type="EMBL" id="MDJ1479544.1"/>
    </source>
</evidence>
<sequence length="493" mass="57644">MNIMLLEEVTELYTLYTQTILTKDNAQMLAFIYPKLFDYIPKDPLLKSLNASQKDKSLEISFDNFEIISIDKQYVINEVVYVLFQTTNTTVWKFTEHDIARNRKQRHKQKKNADFEKFIYKGFKERYGESNVSYNEENSSMFAKVANKLLAIREENKWYLLEIKSHLLELYQKFLPQDLVSECKSYLPLEIESEPLDTSQQDIIKQDVLSADNLDRVYLAGWEISFNDKQQFENFVITQATDKETILAIYSGTELIFEDKKLIQAYEYTDGERKELALQKHELGLPLPAFEPHRIVQLVEASEGLHQLGGEVPANFVLPEANCIVPFQYLGYINNEDVNFQWLPFQLHLTCPIYLNIQNVFLDYSDPLHPVLLNQDEVESADTSYDDLDQNIEIVFHELAFDFVESFDPFGDGYAGIPNWVQYPEYPICPKTGKLMRFLCQLDGGIKAKRTNVTPEKEWDRKYYETLNFWGDGTLYVFFEPTSRVACYFIQNT</sequence>
<organism evidence="1 2">
    <name type="scientific">Xanthocytophaga flava</name>
    <dbReference type="NCBI Taxonomy" id="3048013"/>
    <lineage>
        <taxon>Bacteria</taxon>
        <taxon>Pseudomonadati</taxon>
        <taxon>Bacteroidota</taxon>
        <taxon>Cytophagia</taxon>
        <taxon>Cytophagales</taxon>
        <taxon>Rhodocytophagaceae</taxon>
        <taxon>Xanthocytophaga</taxon>
    </lineage>
</organism>
<proteinExistence type="predicted"/>
<evidence type="ECO:0000313" key="2">
    <source>
        <dbReference type="Proteomes" id="UP001241110"/>
    </source>
</evidence>
<gene>
    <name evidence="1" type="ORF">QNI16_03550</name>
</gene>
<accession>A0AAE3QMM9</accession>
<dbReference type="AlphaFoldDB" id="A0AAE3QMM9"/>
<evidence type="ECO:0008006" key="3">
    <source>
        <dbReference type="Google" id="ProtNLM"/>
    </source>
</evidence>
<comment type="caution">
    <text evidence="1">The sequence shown here is derived from an EMBL/GenBank/DDBJ whole genome shotgun (WGS) entry which is preliminary data.</text>
</comment>
<dbReference type="EMBL" id="JASJOS010000002">
    <property type="protein sequence ID" value="MDJ1479544.1"/>
    <property type="molecule type" value="Genomic_DNA"/>
</dbReference>
<name>A0AAE3QMM9_9BACT</name>
<dbReference type="RefSeq" id="WP_313975834.1">
    <property type="nucleotide sequence ID" value="NZ_JASJOS010000002.1"/>
</dbReference>
<reference evidence="1" key="1">
    <citation type="submission" date="2023-05" db="EMBL/GenBank/DDBJ databases">
        <authorList>
            <person name="Zhang X."/>
        </authorList>
    </citation>
    <scope>NUCLEOTIDE SEQUENCE</scope>
    <source>
        <strain evidence="1">YF14B1</strain>
    </source>
</reference>
<protein>
    <recommendedName>
        <fullName evidence="3">DUF1963 domain-containing protein</fullName>
    </recommendedName>
</protein>